<gene>
    <name evidence="5" type="primary">allS</name>
    <name evidence="5" type="ORF">Hsar01_01322</name>
</gene>
<evidence type="ECO:0000256" key="2">
    <source>
        <dbReference type="ARBA" id="ARBA00023015"/>
    </source>
</evidence>
<dbReference type="InterPro" id="IPR036388">
    <property type="entry name" value="WH-like_DNA-bd_sf"/>
</dbReference>
<dbReference type="PANTHER" id="PTHR30126:SF39">
    <property type="entry name" value="HTH-TYPE TRANSCRIPTIONAL REGULATOR CYSL"/>
    <property type="match status" value="1"/>
</dbReference>
<organism evidence="5 6">
    <name type="scientific">Haloferula sargassicola</name>
    <dbReference type="NCBI Taxonomy" id="490096"/>
    <lineage>
        <taxon>Bacteria</taxon>
        <taxon>Pseudomonadati</taxon>
        <taxon>Verrucomicrobiota</taxon>
        <taxon>Verrucomicrobiia</taxon>
        <taxon>Verrucomicrobiales</taxon>
        <taxon>Verrucomicrobiaceae</taxon>
        <taxon>Haloferula</taxon>
    </lineage>
</organism>
<proteinExistence type="inferred from homology"/>
<protein>
    <submittedName>
        <fullName evidence="5">HTH-type transcriptional activator AllS</fullName>
    </submittedName>
</protein>
<accession>A0ABP9UN62</accession>
<dbReference type="Proteomes" id="UP001476282">
    <property type="component" value="Unassembled WGS sequence"/>
</dbReference>
<sequence length="310" mass="34297">MDLEGLSTFVLLAEHGSGAQVAKLQGLSQAAVSQRIARVEAAYGVRLFIRCGDGMTLTDEAQHLLPDARAILQQVVELGISVTRELRNDRGFTRILIDRSMRGDRMARRLAGIPNFEVARVEPHTQWENSLAAGEVDLALHATCTEKTSLPGLCRFELRTEAGVTFAWNPECEWIDPKAGIAEIFKETLVIPSERLVPGFRRLMNLICDRSPSSENLVTVEVESEIDAREACINGVGVLFFPGNAIQRLRLDLESVVTRMAMEFVLPRAYALNLYVRESEDRPQILKVVGEFVNRGKDKPSQGGDTPPVG</sequence>
<evidence type="ECO:0000313" key="5">
    <source>
        <dbReference type="EMBL" id="GAA5482106.1"/>
    </source>
</evidence>
<keyword evidence="3" id="KW-0804">Transcription</keyword>
<dbReference type="SUPFAM" id="SSF46785">
    <property type="entry name" value="Winged helix' DNA-binding domain"/>
    <property type="match status" value="1"/>
</dbReference>
<evidence type="ECO:0000313" key="6">
    <source>
        <dbReference type="Proteomes" id="UP001476282"/>
    </source>
</evidence>
<comment type="caution">
    <text evidence="5">The sequence shown here is derived from an EMBL/GenBank/DDBJ whole genome shotgun (WGS) entry which is preliminary data.</text>
</comment>
<dbReference type="Gene3D" id="1.10.10.10">
    <property type="entry name" value="Winged helix-like DNA-binding domain superfamily/Winged helix DNA-binding domain"/>
    <property type="match status" value="1"/>
</dbReference>
<dbReference type="RefSeq" id="WP_353566252.1">
    <property type="nucleotide sequence ID" value="NZ_BAABRI010000006.1"/>
</dbReference>
<keyword evidence="6" id="KW-1185">Reference proteome</keyword>
<evidence type="ECO:0000256" key="3">
    <source>
        <dbReference type="ARBA" id="ARBA00023163"/>
    </source>
</evidence>
<evidence type="ECO:0000256" key="1">
    <source>
        <dbReference type="ARBA" id="ARBA00009437"/>
    </source>
</evidence>
<dbReference type="InterPro" id="IPR000847">
    <property type="entry name" value="LysR_HTH_N"/>
</dbReference>
<keyword evidence="2" id="KW-0805">Transcription regulation</keyword>
<dbReference type="PANTHER" id="PTHR30126">
    <property type="entry name" value="HTH-TYPE TRANSCRIPTIONAL REGULATOR"/>
    <property type="match status" value="1"/>
</dbReference>
<dbReference type="EMBL" id="BAABRI010000006">
    <property type="protein sequence ID" value="GAA5482106.1"/>
    <property type="molecule type" value="Genomic_DNA"/>
</dbReference>
<feature type="domain" description="HTH lysR-type" evidence="4">
    <location>
        <begin position="1"/>
        <end position="58"/>
    </location>
</feature>
<name>A0ABP9UN62_9BACT</name>
<comment type="similarity">
    <text evidence="1">Belongs to the LysR transcriptional regulatory family.</text>
</comment>
<evidence type="ECO:0000259" key="4">
    <source>
        <dbReference type="PROSITE" id="PS50931"/>
    </source>
</evidence>
<dbReference type="SUPFAM" id="SSF53850">
    <property type="entry name" value="Periplasmic binding protein-like II"/>
    <property type="match status" value="1"/>
</dbReference>
<dbReference type="InterPro" id="IPR036390">
    <property type="entry name" value="WH_DNA-bd_sf"/>
</dbReference>
<dbReference type="PROSITE" id="PS50931">
    <property type="entry name" value="HTH_LYSR"/>
    <property type="match status" value="1"/>
</dbReference>
<reference evidence="5 6" key="1">
    <citation type="submission" date="2024-02" db="EMBL/GenBank/DDBJ databases">
        <title>Haloferula sargassicola NBRC 104335.</title>
        <authorList>
            <person name="Ichikawa N."/>
            <person name="Katano-Makiyama Y."/>
            <person name="Hidaka K."/>
        </authorList>
    </citation>
    <scope>NUCLEOTIDE SEQUENCE [LARGE SCALE GENOMIC DNA]</scope>
    <source>
        <strain evidence="5 6">NBRC 104335</strain>
    </source>
</reference>
<dbReference type="Pfam" id="PF00126">
    <property type="entry name" value="HTH_1"/>
    <property type="match status" value="1"/>
</dbReference>